<keyword evidence="3" id="KW-1003">Cell membrane</keyword>
<dbReference type="SUPFAM" id="SSF161098">
    <property type="entry name" value="MetI-like"/>
    <property type="match status" value="1"/>
</dbReference>
<dbReference type="AlphaFoldDB" id="A0A5S5CFS3"/>
<dbReference type="PANTHER" id="PTHR43744:SF9">
    <property type="entry name" value="POLYGALACTURONAN_RHAMNOGALACTURONAN TRANSPORT SYSTEM PERMEASE PROTEIN YTCP"/>
    <property type="match status" value="1"/>
</dbReference>
<evidence type="ECO:0000256" key="6">
    <source>
        <dbReference type="ARBA" id="ARBA00023136"/>
    </source>
</evidence>
<comment type="caution">
    <text evidence="9">The sequence shown here is derived from an EMBL/GenBank/DDBJ whole genome shotgun (WGS) entry which is preliminary data.</text>
</comment>
<dbReference type="CDD" id="cd06261">
    <property type="entry name" value="TM_PBP2"/>
    <property type="match status" value="1"/>
</dbReference>
<feature type="transmembrane region" description="Helical" evidence="7">
    <location>
        <begin position="65"/>
        <end position="88"/>
    </location>
</feature>
<proteinExistence type="inferred from homology"/>
<feature type="transmembrane region" description="Helical" evidence="7">
    <location>
        <begin position="238"/>
        <end position="265"/>
    </location>
</feature>
<dbReference type="GO" id="GO:0005886">
    <property type="term" value="C:plasma membrane"/>
    <property type="evidence" value="ECO:0007669"/>
    <property type="project" value="UniProtKB-SubCell"/>
</dbReference>
<keyword evidence="2 7" id="KW-0813">Transport</keyword>
<dbReference type="PROSITE" id="PS50928">
    <property type="entry name" value="ABC_TM1"/>
    <property type="match status" value="1"/>
</dbReference>
<feature type="transmembrane region" description="Helical" evidence="7">
    <location>
        <begin position="197"/>
        <end position="218"/>
    </location>
</feature>
<dbReference type="EMBL" id="VNHS01000003">
    <property type="protein sequence ID" value="TYP76853.1"/>
    <property type="molecule type" value="Genomic_DNA"/>
</dbReference>
<evidence type="ECO:0000313" key="10">
    <source>
        <dbReference type="Proteomes" id="UP000323257"/>
    </source>
</evidence>
<comment type="subcellular location">
    <subcellularLocation>
        <location evidence="1 7">Cell membrane</location>
        <topology evidence="1 7">Multi-pass membrane protein</topology>
    </subcellularLocation>
</comment>
<dbReference type="Gene3D" id="1.10.3720.10">
    <property type="entry name" value="MetI-like"/>
    <property type="match status" value="1"/>
</dbReference>
<feature type="transmembrane region" description="Helical" evidence="7">
    <location>
        <begin position="316"/>
        <end position="335"/>
    </location>
</feature>
<keyword evidence="10" id="KW-1185">Reference proteome</keyword>
<dbReference type="GO" id="GO:0055085">
    <property type="term" value="P:transmembrane transport"/>
    <property type="evidence" value="ECO:0007669"/>
    <property type="project" value="InterPro"/>
</dbReference>
<reference evidence="9 10" key="1">
    <citation type="submission" date="2019-07" db="EMBL/GenBank/DDBJ databases">
        <title>Genomic Encyclopedia of Type Strains, Phase III (KMG-III): the genomes of soil and plant-associated and newly described type strains.</title>
        <authorList>
            <person name="Whitman W."/>
        </authorList>
    </citation>
    <scope>NUCLEOTIDE SEQUENCE [LARGE SCALE GENOMIC DNA]</scope>
    <source>
        <strain evidence="9 10">BL24</strain>
    </source>
</reference>
<name>A0A5S5CFS3_9BACL</name>
<dbReference type="PANTHER" id="PTHR43744">
    <property type="entry name" value="ABC TRANSPORTER PERMEASE PROTEIN MG189-RELATED-RELATED"/>
    <property type="match status" value="1"/>
</dbReference>
<dbReference type="Pfam" id="PF00528">
    <property type="entry name" value="BPD_transp_1"/>
    <property type="match status" value="1"/>
</dbReference>
<evidence type="ECO:0000256" key="4">
    <source>
        <dbReference type="ARBA" id="ARBA00022692"/>
    </source>
</evidence>
<feature type="transmembrane region" description="Helical" evidence="7">
    <location>
        <begin position="132"/>
        <end position="154"/>
    </location>
</feature>
<evidence type="ECO:0000256" key="1">
    <source>
        <dbReference type="ARBA" id="ARBA00004651"/>
    </source>
</evidence>
<organism evidence="9 10">
    <name type="scientific">Paenibacillus methanolicus</name>
    <dbReference type="NCBI Taxonomy" id="582686"/>
    <lineage>
        <taxon>Bacteria</taxon>
        <taxon>Bacillati</taxon>
        <taxon>Bacillota</taxon>
        <taxon>Bacilli</taxon>
        <taxon>Bacillales</taxon>
        <taxon>Paenibacillaceae</taxon>
        <taxon>Paenibacillus</taxon>
    </lineage>
</organism>
<evidence type="ECO:0000259" key="8">
    <source>
        <dbReference type="PROSITE" id="PS50928"/>
    </source>
</evidence>
<evidence type="ECO:0000256" key="3">
    <source>
        <dbReference type="ARBA" id="ARBA00022475"/>
    </source>
</evidence>
<dbReference type="InterPro" id="IPR000515">
    <property type="entry name" value="MetI-like"/>
</dbReference>
<keyword evidence="6 7" id="KW-0472">Membrane</keyword>
<evidence type="ECO:0000313" key="9">
    <source>
        <dbReference type="EMBL" id="TYP76853.1"/>
    </source>
</evidence>
<keyword evidence="5 7" id="KW-1133">Transmembrane helix</keyword>
<evidence type="ECO:0000256" key="7">
    <source>
        <dbReference type="RuleBase" id="RU363032"/>
    </source>
</evidence>
<comment type="similarity">
    <text evidence="7">Belongs to the binding-protein-dependent transport system permease family.</text>
</comment>
<evidence type="ECO:0000256" key="2">
    <source>
        <dbReference type="ARBA" id="ARBA00022448"/>
    </source>
</evidence>
<gene>
    <name evidence="9" type="ORF">BCM02_103517</name>
</gene>
<protein>
    <submittedName>
        <fullName evidence="9">Putative aldouronate transport system permease protein</fullName>
    </submittedName>
</protein>
<accession>A0A5S5CFS3</accession>
<feature type="transmembrane region" description="Helical" evidence="7">
    <location>
        <begin position="166"/>
        <end position="185"/>
    </location>
</feature>
<evidence type="ECO:0000256" key="5">
    <source>
        <dbReference type="ARBA" id="ARBA00022989"/>
    </source>
</evidence>
<keyword evidence="4 7" id="KW-0812">Transmembrane</keyword>
<dbReference type="InterPro" id="IPR035906">
    <property type="entry name" value="MetI-like_sf"/>
</dbReference>
<feature type="domain" description="ABC transmembrane type-1" evidence="8">
    <location>
        <begin position="130"/>
        <end position="320"/>
    </location>
</feature>
<sequence length="350" mass="39542">MYKKCKAEQIRIAGFHKKAQQFQRFLKYTGRGAVVYYGIRKPVDLYNAISTEGSMKSKLTLEKMGFNLVGYLLIMLFAAMCLIPFLMIAVGSITEESHIIKNGYSLFPQRFSLDAYQFIFDNPRQIASAYQITLLVTVIGTLAGLFITAMTAYVLGRKDFTYRNMFAFYFFFTTLFSGGLVPWYILIVKYLGWKDSLLALIVPSLLNVFYIIIMRSFISSTIPDAISESAKMDGAGDFRIFVSVILPLSKPALATIGLFIALNYWNDWYHATLFINKEHLYPLQYFLYQVLNSMSFANASVASQGAVVMETPKESFKLAMTVIATGPIVLLYPFVQKYFIQGITIGSVKG</sequence>
<dbReference type="Proteomes" id="UP000323257">
    <property type="component" value="Unassembled WGS sequence"/>
</dbReference>